<comment type="caution">
    <text evidence="2">The sequence shown here is derived from an EMBL/GenBank/DDBJ whole genome shotgun (WGS) entry which is preliminary data.</text>
</comment>
<evidence type="ECO:0000313" key="2">
    <source>
        <dbReference type="EMBL" id="GAH89063.1"/>
    </source>
</evidence>
<name>X1L4I5_9ZZZZ</name>
<evidence type="ECO:0000259" key="1">
    <source>
        <dbReference type="Pfam" id="PF01937"/>
    </source>
</evidence>
<dbReference type="SUPFAM" id="SSF111321">
    <property type="entry name" value="AF1104-like"/>
    <property type="match status" value="1"/>
</dbReference>
<organism evidence="2">
    <name type="scientific">marine sediment metagenome</name>
    <dbReference type="NCBI Taxonomy" id="412755"/>
    <lineage>
        <taxon>unclassified sequences</taxon>
        <taxon>metagenomes</taxon>
        <taxon>ecological metagenomes</taxon>
    </lineage>
</organism>
<dbReference type="Pfam" id="PF01937">
    <property type="entry name" value="ARMT1-like_dom"/>
    <property type="match status" value="1"/>
</dbReference>
<dbReference type="Gene3D" id="3.40.50.10880">
    <property type="entry name" value="Uncharacterised protein PF01937, DUF89, domain 3"/>
    <property type="match status" value="1"/>
</dbReference>
<dbReference type="EMBL" id="BARU01040256">
    <property type="protein sequence ID" value="GAH89063.1"/>
    <property type="molecule type" value="Genomic_DNA"/>
</dbReference>
<protein>
    <recommendedName>
        <fullName evidence="1">Damage-control phosphatase ARMT1-like metal-binding domain-containing protein</fullName>
    </recommendedName>
</protein>
<dbReference type="InterPro" id="IPR002791">
    <property type="entry name" value="ARMT1-like_metal-bd"/>
</dbReference>
<dbReference type="InterPro" id="IPR036075">
    <property type="entry name" value="ARMT-1-like_metal-bd_sf"/>
</dbReference>
<reference evidence="2" key="1">
    <citation type="journal article" date="2014" name="Front. Microbiol.">
        <title>High frequency of phylogenetically diverse reductive dehalogenase-homologous genes in deep subseafloor sedimentary metagenomes.</title>
        <authorList>
            <person name="Kawai M."/>
            <person name="Futagami T."/>
            <person name="Toyoda A."/>
            <person name="Takaki Y."/>
            <person name="Nishi S."/>
            <person name="Hori S."/>
            <person name="Arai W."/>
            <person name="Tsubouchi T."/>
            <person name="Morono Y."/>
            <person name="Uchiyama I."/>
            <person name="Ito T."/>
            <person name="Fujiyama A."/>
            <person name="Inagaki F."/>
            <person name="Takami H."/>
        </authorList>
    </citation>
    <scope>NUCLEOTIDE SEQUENCE</scope>
    <source>
        <strain evidence="2">Expedition CK06-06</strain>
    </source>
</reference>
<feature type="domain" description="Damage-control phosphatase ARMT1-like metal-binding" evidence="1">
    <location>
        <begin position="1"/>
        <end position="94"/>
    </location>
</feature>
<dbReference type="AlphaFoldDB" id="X1L4I5"/>
<sequence>MVKGGPSLNDVTRAELKVSSLERRFSEVADTGTDGAGIDWEHVSKEFLDLVDQADLMLAKGMANFESMYPRDLPSPVFFLFKAKCRPIQEYLKAPPESYWAFWYDGHSKGRYW</sequence>
<gene>
    <name evidence="2" type="ORF">S03H2_62260</name>
</gene>
<proteinExistence type="predicted"/>
<accession>X1L4I5</accession>